<dbReference type="AlphaFoldDB" id="A0A382KED0"/>
<feature type="domain" description="Peptidase S49" evidence="5">
    <location>
        <begin position="92"/>
        <end position="198"/>
    </location>
</feature>
<evidence type="ECO:0000259" key="5">
    <source>
        <dbReference type="Pfam" id="PF01343"/>
    </source>
</evidence>
<evidence type="ECO:0000256" key="1">
    <source>
        <dbReference type="ARBA" id="ARBA00008683"/>
    </source>
</evidence>
<evidence type="ECO:0000313" key="6">
    <source>
        <dbReference type="EMBL" id="SVC21091.1"/>
    </source>
</evidence>
<dbReference type="InterPro" id="IPR047272">
    <property type="entry name" value="S49_SppA_C"/>
</dbReference>
<gene>
    <name evidence="6" type="ORF">METZ01_LOCUS273945</name>
</gene>
<dbReference type="PANTHER" id="PTHR42987:SF7">
    <property type="entry name" value="SIGNAL PEPTIDE PEPTIDASE SPPA-RELATED"/>
    <property type="match status" value="1"/>
</dbReference>
<dbReference type="InterPro" id="IPR004635">
    <property type="entry name" value="Pept_S49_SppA"/>
</dbReference>
<keyword evidence="4" id="KW-0720">Serine protease</keyword>
<dbReference type="CDD" id="cd07023">
    <property type="entry name" value="S49_Sppa_N_C"/>
    <property type="match status" value="1"/>
</dbReference>
<keyword evidence="2" id="KW-0645">Protease</keyword>
<accession>A0A382KED0</accession>
<dbReference type="GO" id="GO:0008236">
    <property type="term" value="F:serine-type peptidase activity"/>
    <property type="evidence" value="ECO:0007669"/>
    <property type="project" value="UniProtKB-KW"/>
</dbReference>
<evidence type="ECO:0000256" key="2">
    <source>
        <dbReference type="ARBA" id="ARBA00022670"/>
    </source>
</evidence>
<dbReference type="InterPro" id="IPR002142">
    <property type="entry name" value="Peptidase_S49"/>
</dbReference>
<evidence type="ECO:0000256" key="3">
    <source>
        <dbReference type="ARBA" id="ARBA00022801"/>
    </source>
</evidence>
<reference evidence="6" key="1">
    <citation type="submission" date="2018-05" db="EMBL/GenBank/DDBJ databases">
        <authorList>
            <person name="Lanie J.A."/>
            <person name="Ng W.-L."/>
            <person name="Kazmierczak K.M."/>
            <person name="Andrzejewski T.M."/>
            <person name="Davidsen T.M."/>
            <person name="Wayne K.J."/>
            <person name="Tettelin H."/>
            <person name="Glass J.I."/>
            <person name="Rusch D."/>
            <person name="Podicherti R."/>
            <person name="Tsui H.-C.T."/>
            <person name="Winkler M.E."/>
        </authorList>
    </citation>
    <scope>NUCLEOTIDE SEQUENCE</scope>
</reference>
<dbReference type="SUPFAM" id="SSF52096">
    <property type="entry name" value="ClpP/crotonase"/>
    <property type="match status" value="1"/>
</dbReference>
<evidence type="ECO:0000256" key="4">
    <source>
        <dbReference type="ARBA" id="ARBA00022825"/>
    </source>
</evidence>
<comment type="similarity">
    <text evidence="1">Belongs to the peptidase S49 family.</text>
</comment>
<organism evidence="6">
    <name type="scientific">marine metagenome</name>
    <dbReference type="NCBI Taxonomy" id="408172"/>
    <lineage>
        <taxon>unclassified sequences</taxon>
        <taxon>metagenomes</taxon>
        <taxon>ecological metagenomes</taxon>
    </lineage>
</organism>
<sequence length="198" mass="21204">MKWLWWGLGSFFALLLAFRIGAWSTGFSSDGVGKKVGIVHISGPIVSAEGIVKQLEKISNRKDVAAIVVRIDSPGGLVAPTQEIYEKIKSIKGEKPIVSSMGSVAASGGYYVALGSDSIMANPGTILGSIGVVLNYPVMTELLDKVGIEFETVKSGELKDVGSYSRAVTKADRSHLNDMVSDMYNQFVRAVSQNRAMT</sequence>
<dbReference type="Gene3D" id="3.90.226.10">
    <property type="entry name" value="2-enoyl-CoA Hydratase, Chain A, domain 1"/>
    <property type="match status" value="1"/>
</dbReference>
<feature type="non-terminal residue" evidence="6">
    <location>
        <position position="198"/>
    </location>
</feature>
<dbReference type="Pfam" id="PF01343">
    <property type="entry name" value="Peptidase_S49"/>
    <property type="match status" value="1"/>
</dbReference>
<name>A0A382KED0_9ZZZZ</name>
<dbReference type="EMBL" id="UINC01079263">
    <property type="protein sequence ID" value="SVC21091.1"/>
    <property type="molecule type" value="Genomic_DNA"/>
</dbReference>
<keyword evidence="3" id="KW-0378">Hydrolase</keyword>
<protein>
    <recommendedName>
        <fullName evidence="5">Peptidase S49 domain-containing protein</fullName>
    </recommendedName>
</protein>
<dbReference type="GO" id="GO:0006508">
    <property type="term" value="P:proteolysis"/>
    <property type="evidence" value="ECO:0007669"/>
    <property type="project" value="UniProtKB-KW"/>
</dbReference>
<dbReference type="PANTHER" id="PTHR42987">
    <property type="entry name" value="PEPTIDASE S49"/>
    <property type="match status" value="1"/>
</dbReference>
<dbReference type="NCBIfam" id="TIGR00706">
    <property type="entry name" value="SppA_dom"/>
    <property type="match status" value="1"/>
</dbReference>
<dbReference type="InterPro" id="IPR029045">
    <property type="entry name" value="ClpP/crotonase-like_dom_sf"/>
</dbReference>
<proteinExistence type="inferred from homology"/>